<accession>A0ABV6R0H7</accession>
<evidence type="ECO:0000256" key="8">
    <source>
        <dbReference type="ARBA" id="ARBA00022741"/>
    </source>
</evidence>
<dbReference type="InterPro" id="IPR013656">
    <property type="entry name" value="PAS_4"/>
</dbReference>
<keyword evidence="5" id="KW-0288">FMN</keyword>
<keyword evidence="11" id="KW-0843">Virulence</keyword>
<dbReference type="RefSeq" id="WP_376834672.1">
    <property type="nucleotide sequence ID" value="NZ_JBHLSW010000003.1"/>
</dbReference>
<keyword evidence="10" id="KW-0067">ATP-binding</keyword>
<feature type="domain" description="PAC" evidence="12">
    <location>
        <begin position="260"/>
        <end position="315"/>
    </location>
</feature>
<dbReference type="EC" id="2.7.13.3" evidence="2"/>
<keyword evidence="3" id="KW-0597">Phosphoprotein</keyword>
<comment type="catalytic activity">
    <reaction evidence="1">
        <text>ATP + protein L-histidine = ADP + protein N-phospho-L-histidine.</text>
        <dbReference type="EC" id="2.7.13.3"/>
    </reaction>
</comment>
<dbReference type="Pfam" id="PF08448">
    <property type="entry name" value="PAS_4"/>
    <property type="match status" value="2"/>
</dbReference>
<dbReference type="InterPro" id="IPR036890">
    <property type="entry name" value="HATPase_C_sf"/>
</dbReference>
<gene>
    <name evidence="13" type="ORF">ACFFGE_04420</name>
</gene>
<dbReference type="InterPro" id="IPR035965">
    <property type="entry name" value="PAS-like_dom_sf"/>
</dbReference>
<keyword evidence="4" id="KW-0285">Flavoprotein</keyword>
<evidence type="ECO:0000256" key="3">
    <source>
        <dbReference type="ARBA" id="ARBA00022553"/>
    </source>
</evidence>
<evidence type="ECO:0000313" key="14">
    <source>
        <dbReference type="Proteomes" id="UP001589906"/>
    </source>
</evidence>
<keyword evidence="8" id="KW-0547">Nucleotide-binding</keyword>
<dbReference type="Proteomes" id="UP001589906">
    <property type="component" value="Unassembled WGS sequence"/>
</dbReference>
<sequence length="507" mass="56348">MRELAKSGALDAELALVFDASPNPYMLLTPDLRYAGMNKAYLDAVGATREQLVGRPIFDVFTSDPTPEGQDNQRQLRTSFEKVASTGQPDHLALIRYAIPVKGQDGVERMQEKFWSATHTPIHAADGSLAYILQHANDVTELVLLRRRVAEGERNADAVLDSIGGEVLRRAEHVQADNRRLETERDRLMELFDQTPGFMAVLRGGDHVFELANEAYARLVGRGRALIGLPLRDALPEVVEQGVLDLLNHVFRTGERYEGRSTEVSLRRGHDGAMERLYVDFVYQPIRDDAGAVIGILVQGHEVTDAVLAAQRQRLMIDELNHRVKNTLATVQSIAVQTARSHDDPRSFAETFQARLLALSHTHDLLTRSHWEGASLRDVLLHETEAHGATRILLNGPVVDLPPPTALSLGMIFHELATNAAKYGALSSPAGRVFVDWAFQDQADRKLRITWQERGGPPARAPTRRGFGARLMERNVKHDLAGELSFSYQPEGLVAEIVIPFALEQTE</sequence>
<dbReference type="Gene3D" id="3.30.450.20">
    <property type="entry name" value="PAS domain"/>
    <property type="match status" value="2"/>
</dbReference>
<dbReference type="InterPro" id="IPR011102">
    <property type="entry name" value="Sig_transdc_His_kinase_HWE"/>
</dbReference>
<evidence type="ECO:0000313" key="13">
    <source>
        <dbReference type="EMBL" id="MFC0633121.1"/>
    </source>
</evidence>
<dbReference type="SMART" id="SM00911">
    <property type="entry name" value="HWE_HK"/>
    <property type="match status" value="1"/>
</dbReference>
<keyword evidence="9 13" id="KW-0418">Kinase</keyword>
<proteinExistence type="predicted"/>
<dbReference type="Gene3D" id="3.30.565.10">
    <property type="entry name" value="Histidine kinase-like ATPase, C-terminal domain"/>
    <property type="match status" value="1"/>
</dbReference>
<name>A0ABV6R0H7_9CAUL</name>
<protein>
    <recommendedName>
        <fullName evidence="2">histidine kinase</fullName>
        <ecNumber evidence="2">2.7.13.3</ecNumber>
    </recommendedName>
</protein>
<keyword evidence="14" id="KW-1185">Reference proteome</keyword>
<dbReference type="InterPro" id="IPR000014">
    <property type="entry name" value="PAS"/>
</dbReference>
<organism evidence="13 14">
    <name type="scientific">Brevundimonas balnearis</name>
    <dbReference type="NCBI Taxonomy" id="1572858"/>
    <lineage>
        <taxon>Bacteria</taxon>
        <taxon>Pseudomonadati</taxon>
        <taxon>Pseudomonadota</taxon>
        <taxon>Alphaproteobacteria</taxon>
        <taxon>Caulobacterales</taxon>
        <taxon>Caulobacteraceae</taxon>
        <taxon>Brevundimonas</taxon>
    </lineage>
</organism>
<dbReference type="PANTHER" id="PTHR41523:SF7">
    <property type="entry name" value="HISTIDINE KINASE"/>
    <property type="match status" value="1"/>
</dbReference>
<dbReference type="InterPro" id="IPR000700">
    <property type="entry name" value="PAS-assoc_C"/>
</dbReference>
<keyword evidence="7" id="KW-0677">Repeat</keyword>
<evidence type="ECO:0000256" key="2">
    <source>
        <dbReference type="ARBA" id="ARBA00012438"/>
    </source>
</evidence>
<comment type="caution">
    <text evidence="13">The sequence shown here is derived from an EMBL/GenBank/DDBJ whole genome shotgun (WGS) entry which is preliminary data.</text>
</comment>
<evidence type="ECO:0000256" key="9">
    <source>
        <dbReference type="ARBA" id="ARBA00022777"/>
    </source>
</evidence>
<evidence type="ECO:0000256" key="1">
    <source>
        <dbReference type="ARBA" id="ARBA00000085"/>
    </source>
</evidence>
<dbReference type="Pfam" id="PF07536">
    <property type="entry name" value="HWE_HK"/>
    <property type="match status" value="1"/>
</dbReference>
<dbReference type="SUPFAM" id="SSF55785">
    <property type="entry name" value="PYP-like sensor domain (PAS domain)"/>
    <property type="match status" value="2"/>
</dbReference>
<evidence type="ECO:0000256" key="11">
    <source>
        <dbReference type="ARBA" id="ARBA00023026"/>
    </source>
</evidence>
<evidence type="ECO:0000256" key="10">
    <source>
        <dbReference type="ARBA" id="ARBA00022840"/>
    </source>
</evidence>
<evidence type="ECO:0000256" key="6">
    <source>
        <dbReference type="ARBA" id="ARBA00022679"/>
    </source>
</evidence>
<reference evidence="13 14" key="1">
    <citation type="submission" date="2024-09" db="EMBL/GenBank/DDBJ databases">
        <authorList>
            <person name="Sun Q."/>
            <person name="Mori K."/>
        </authorList>
    </citation>
    <scope>NUCLEOTIDE SEQUENCE [LARGE SCALE GENOMIC DNA]</scope>
    <source>
        <strain evidence="13 14">NCAIM B.02621</strain>
    </source>
</reference>
<dbReference type="PROSITE" id="PS50113">
    <property type="entry name" value="PAC"/>
    <property type="match status" value="1"/>
</dbReference>
<keyword evidence="6" id="KW-0808">Transferase</keyword>
<dbReference type="EMBL" id="JBHLSW010000003">
    <property type="protein sequence ID" value="MFC0633121.1"/>
    <property type="molecule type" value="Genomic_DNA"/>
</dbReference>
<evidence type="ECO:0000256" key="7">
    <source>
        <dbReference type="ARBA" id="ARBA00022737"/>
    </source>
</evidence>
<evidence type="ECO:0000256" key="4">
    <source>
        <dbReference type="ARBA" id="ARBA00022630"/>
    </source>
</evidence>
<dbReference type="SMART" id="SM00091">
    <property type="entry name" value="PAS"/>
    <property type="match status" value="2"/>
</dbReference>
<evidence type="ECO:0000256" key="5">
    <source>
        <dbReference type="ARBA" id="ARBA00022643"/>
    </source>
</evidence>
<dbReference type="PANTHER" id="PTHR41523">
    <property type="entry name" value="TWO-COMPONENT SYSTEM SENSOR PROTEIN"/>
    <property type="match status" value="1"/>
</dbReference>
<dbReference type="GO" id="GO:0016301">
    <property type="term" value="F:kinase activity"/>
    <property type="evidence" value="ECO:0007669"/>
    <property type="project" value="UniProtKB-KW"/>
</dbReference>
<evidence type="ECO:0000259" key="12">
    <source>
        <dbReference type="PROSITE" id="PS50113"/>
    </source>
</evidence>